<dbReference type="SMART" id="SM00840">
    <property type="entry name" value="DALR_2"/>
    <property type="match status" value="1"/>
</dbReference>
<dbReference type="InterPro" id="IPR009080">
    <property type="entry name" value="tRNAsynth_Ia_anticodon-bd"/>
</dbReference>
<feature type="binding site" evidence="12">
    <location>
        <position position="256"/>
    </location>
    <ligand>
        <name>Zn(2+)</name>
        <dbReference type="ChEBI" id="CHEBI:29105"/>
    </ligand>
</feature>
<protein>
    <recommendedName>
        <fullName evidence="12">Cysteine--tRNA ligase</fullName>
        <ecNumber evidence="12">6.1.1.16</ecNumber>
    </recommendedName>
    <alternativeName>
        <fullName evidence="12">Cysteinyl-tRNA synthetase</fullName>
        <shortName evidence="12">CysRS</shortName>
    </alternativeName>
</protein>
<dbReference type="HAMAP" id="MF_00041">
    <property type="entry name" value="Cys_tRNA_synth"/>
    <property type="match status" value="1"/>
</dbReference>
<reference evidence="14 15" key="1">
    <citation type="journal article" date="2013" name="Stand. Genomic Sci.">
        <title>Genomic Encyclopedia of Type Strains, Phase I: The one thousand microbial genomes (KMG-I) project.</title>
        <authorList>
            <person name="Kyrpides N.C."/>
            <person name="Woyke T."/>
            <person name="Eisen J.A."/>
            <person name="Garrity G."/>
            <person name="Lilburn T.G."/>
            <person name="Beck B.J."/>
            <person name="Whitman W.B."/>
            <person name="Hugenholtz P."/>
            <person name="Klenk H.P."/>
        </authorList>
    </citation>
    <scope>NUCLEOTIDE SEQUENCE [LARGE SCALE GENOMIC DNA]</scope>
    <source>
        <strain evidence="14 15">DSM 45044</strain>
    </source>
</reference>
<dbReference type="InterPro" id="IPR024909">
    <property type="entry name" value="Cys-tRNA/MSH_ligase"/>
</dbReference>
<dbReference type="InterPro" id="IPR014729">
    <property type="entry name" value="Rossmann-like_a/b/a_fold"/>
</dbReference>
<keyword evidence="8 12" id="KW-0067">ATP-binding</keyword>
<dbReference type="GO" id="GO:0005829">
    <property type="term" value="C:cytosol"/>
    <property type="evidence" value="ECO:0007669"/>
    <property type="project" value="TreeGrafter"/>
</dbReference>
<feature type="binding site" evidence="12">
    <location>
        <position position="252"/>
    </location>
    <ligand>
        <name>Zn(2+)</name>
        <dbReference type="ChEBI" id="CHEBI:29105"/>
    </ligand>
</feature>
<sequence>MATPRGPGRVLTYHRAVSLRLYDTGTRKVRDFTPRVPGRVGVYLCGLTLQGPPHIGHLRSGVNYDVLTAWLRRSGLDVTYVRNVTDIDDKVLAKAVEQGVPWWAISFANERRLTADYEALGVRPPTYEPRATGHIPQMLDLIADLIARGHAYATDSGDVYFSVESYPEYGALSHRRPEDMLLNGETGGDKRDPRDFALWKAAKPSEPDDSAWNTPYGRGRPGWHIECSAMARRYLGDAFDIHGGGTDIMFPHHENELAQSRAAGLPFTDFWVHNNMLNLAGTKMSKSLGNVLSVSALGDRGFRPIEIRYYLLAPHYRSAIDFSDRSLAESASALQRLENFLHRAKDAAGVVPVDSALPPAFAAALDDDLGTPGALAVVHETAREGNTALDRGDTDAATAAASAVRAMLDVLNLDPLAPQWDARSESDLTPVVDSLVSALLGQREKARAAKDWATADALRDQLAAAGLTIEDTPGGARWSVTKERGSDDGR</sequence>
<dbReference type="Gene3D" id="3.40.50.620">
    <property type="entry name" value="HUPs"/>
    <property type="match status" value="1"/>
</dbReference>
<dbReference type="GO" id="GO:0006423">
    <property type="term" value="P:cysteinyl-tRNA aminoacylation"/>
    <property type="evidence" value="ECO:0007669"/>
    <property type="project" value="UniProtKB-UniRule"/>
</dbReference>
<accession>A0A562V1L8</accession>
<dbReference type="InterPro" id="IPR056411">
    <property type="entry name" value="CysS_C"/>
</dbReference>
<dbReference type="PANTHER" id="PTHR10890:SF30">
    <property type="entry name" value="CYSTEINE--TRNA LIGASE"/>
    <property type="match status" value="1"/>
</dbReference>
<dbReference type="InterPro" id="IPR015803">
    <property type="entry name" value="Cys-tRNA-ligase"/>
</dbReference>
<dbReference type="Proteomes" id="UP000321617">
    <property type="component" value="Unassembled WGS sequence"/>
</dbReference>
<evidence type="ECO:0000256" key="2">
    <source>
        <dbReference type="ARBA" id="ARBA00011245"/>
    </source>
</evidence>
<dbReference type="NCBIfam" id="TIGR00435">
    <property type="entry name" value="cysS"/>
    <property type="match status" value="1"/>
</dbReference>
<dbReference type="GO" id="GO:0008270">
    <property type="term" value="F:zinc ion binding"/>
    <property type="evidence" value="ECO:0007669"/>
    <property type="project" value="UniProtKB-UniRule"/>
</dbReference>
<dbReference type="SUPFAM" id="SSF47323">
    <property type="entry name" value="Anticodon-binding domain of a subclass of class I aminoacyl-tRNA synthetases"/>
    <property type="match status" value="1"/>
</dbReference>
<dbReference type="GO" id="GO:0005524">
    <property type="term" value="F:ATP binding"/>
    <property type="evidence" value="ECO:0007669"/>
    <property type="project" value="UniProtKB-UniRule"/>
</dbReference>
<evidence type="ECO:0000256" key="4">
    <source>
        <dbReference type="ARBA" id="ARBA00022598"/>
    </source>
</evidence>
<dbReference type="EC" id="6.1.1.16" evidence="12"/>
<keyword evidence="5 12" id="KW-0479">Metal-binding</keyword>
<proteinExistence type="inferred from homology"/>
<feature type="domain" description="Cysteinyl-tRNA synthetase class Ia DALR" evidence="13">
    <location>
        <begin position="360"/>
        <end position="422"/>
    </location>
</feature>
<evidence type="ECO:0000256" key="8">
    <source>
        <dbReference type="ARBA" id="ARBA00022840"/>
    </source>
</evidence>
<keyword evidence="3 12" id="KW-0963">Cytoplasm</keyword>
<feature type="binding site" evidence="12">
    <location>
        <position position="286"/>
    </location>
    <ligand>
        <name>ATP</name>
        <dbReference type="ChEBI" id="CHEBI:30616"/>
    </ligand>
</feature>
<evidence type="ECO:0000256" key="7">
    <source>
        <dbReference type="ARBA" id="ARBA00022833"/>
    </source>
</evidence>
<organism evidence="14 15">
    <name type="scientific">Stackebrandtia albiflava</name>
    <dbReference type="NCBI Taxonomy" id="406432"/>
    <lineage>
        <taxon>Bacteria</taxon>
        <taxon>Bacillati</taxon>
        <taxon>Actinomycetota</taxon>
        <taxon>Actinomycetes</taxon>
        <taxon>Glycomycetales</taxon>
        <taxon>Glycomycetaceae</taxon>
        <taxon>Stackebrandtia</taxon>
    </lineage>
</organism>
<evidence type="ECO:0000313" key="14">
    <source>
        <dbReference type="EMBL" id="TWJ11735.1"/>
    </source>
</evidence>
<keyword evidence="4 12" id="KW-0436">Ligase</keyword>
<evidence type="ECO:0000256" key="12">
    <source>
        <dbReference type="HAMAP-Rule" id="MF_00041"/>
    </source>
</evidence>
<feature type="short sequence motif" description="'HIGH' region" evidence="12">
    <location>
        <begin position="47"/>
        <end position="57"/>
    </location>
</feature>
<feature type="binding site" evidence="12">
    <location>
        <position position="45"/>
    </location>
    <ligand>
        <name>Zn(2+)</name>
        <dbReference type="ChEBI" id="CHEBI:29105"/>
    </ligand>
</feature>
<dbReference type="GO" id="GO:0004817">
    <property type="term" value="F:cysteine-tRNA ligase activity"/>
    <property type="evidence" value="ECO:0007669"/>
    <property type="project" value="UniProtKB-UniRule"/>
</dbReference>
<dbReference type="PRINTS" id="PR00983">
    <property type="entry name" value="TRNASYNTHCYS"/>
</dbReference>
<feature type="short sequence motif" description="'KMSKS' region" evidence="12">
    <location>
        <begin position="283"/>
        <end position="287"/>
    </location>
</feature>
<dbReference type="Pfam" id="PF01406">
    <property type="entry name" value="tRNA-synt_1e"/>
    <property type="match status" value="1"/>
</dbReference>
<dbReference type="InterPro" id="IPR015273">
    <property type="entry name" value="Cys-tRNA-synt_Ia_DALR"/>
</dbReference>
<keyword evidence="6 12" id="KW-0547">Nucleotide-binding</keyword>
<dbReference type="Pfam" id="PF23493">
    <property type="entry name" value="CysS_C"/>
    <property type="match status" value="1"/>
</dbReference>
<name>A0A562V1L8_9ACTN</name>
<dbReference type="InterPro" id="IPR032678">
    <property type="entry name" value="tRNA-synt_1_cat_dom"/>
</dbReference>
<evidence type="ECO:0000313" key="15">
    <source>
        <dbReference type="Proteomes" id="UP000321617"/>
    </source>
</evidence>
<dbReference type="AlphaFoldDB" id="A0A562V1L8"/>
<keyword evidence="9 12" id="KW-0648">Protein biosynthesis</keyword>
<keyword evidence="7 12" id="KW-0862">Zinc</keyword>
<evidence type="ECO:0000256" key="6">
    <source>
        <dbReference type="ARBA" id="ARBA00022741"/>
    </source>
</evidence>
<dbReference type="Gene3D" id="1.20.120.1910">
    <property type="entry name" value="Cysteine-tRNA ligase, C-terminal anti-codon recognition domain"/>
    <property type="match status" value="1"/>
</dbReference>
<comment type="subcellular location">
    <subcellularLocation>
        <location evidence="12">Cytoplasm</location>
    </subcellularLocation>
</comment>
<evidence type="ECO:0000256" key="1">
    <source>
        <dbReference type="ARBA" id="ARBA00005594"/>
    </source>
</evidence>
<comment type="cofactor">
    <cofactor evidence="12">
        <name>Zn(2+)</name>
        <dbReference type="ChEBI" id="CHEBI:29105"/>
    </cofactor>
    <text evidence="12">Binds 1 zinc ion per subunit.</text>
</comment>
<keyword evidence="15" id="KW-1185">Reference proteome</keyword>
<dbReference type="Pfam" id="PF09190">
    <property type="entry name" value="DALR_2"/>
    <property type="match status" value="1"/>
</dbReference>
<evidence type="ECO:0000256" key="9">
    <source>
        <dbReference type="ARBA" id="ARBA00022917"/>
    </source>
</evidence>
<comment type="caution">
    <text evidence="14">The sequence shown here is derived from an EMBL/GenBank/DDBJ whole genome shotgun (WGS) entry which is preliminary data.</text>
</comment>
<gene>
    <name evidence="12" type="primary">cysS</name>
    <name evidence="14" type="ORF">LX16_2465</name>
</gene>
<evidence type="ECO:0000256" key="11">
    <source>
        <dbReference type="ARBA" id="ARBA00047398"/>
    </source>
</evidence>
<evidence type="ECO:0000259" key="13">
    <source>
        <dbReference type="SMART" id="SM00840"/>
    </source>
</evidence>
<dbReference type="PANTHER" id="PTHR10890">
    <property type="entry name" value="CYSTEINYL-TRNA SYNTHETASE"/>
    <property type="match status" value="1"/>
</dbReference>
<dbReference type="CDD" id="cd00672">
    <property type="entry name" value="CysRS_core"/>
    <property type="match status" value="1"/>
</dbReference>
<comment type="catalytic activity">
    <reaction evidence="11 12">
        <text>tRNA(Cys) + L-cysteine + ATP = L-cysteinyl-tRNA(Cys) + AMP + diphosphate</text>
        <dbReference type="Rhea" id="RHEA:17773"/>
        <dbReference type="Rhea" id="RHEA-COMP:9661"/>
        <dbReference type="Rhea" id="RHEA-COMP:9679"/>
        <dbReference type="ChEBI" id="CHEBI:30616"/>
        <dbReference type="ChEBI" id="CHEBI:33019"/>
        <dbReference type="ChEBI" id="CHEBI:35235"/>
        <dbReference type="ChEBI" id="CHEBI:78442"/>
        <dbReference type="ChEBI" id="CHEBI:78517"/>
        <dbReference type="ChEBI" id="CHEBI:456215"/>
        <dbReference type="EC" id="6.1.1.16"/>
    </reaction>
</comment>
<dbReference type="EMBL" id="VLLL01000006">
    <property type="protein sequence ID" value="TWJ11735.1"/>
    <property type="molecule type" value="Genomic_DNA"/>
</dbReference>
<comment type="similarity">
    <text evidence="1 12">Belongs to the class-I aminoacyl-tRNA synthetase family.</text>
</comment>
<feature type="binding site" evidence="12">
    <location>
        <position position="227"/>
    </location>
    <ligand>
        <name>Zn(2+)</name>
        <dbReference type="ChEBI" id="CHEBI:29105"/>
    </ligand>
</feature>
<dbReference type="SUPFAM" id="SSF52374">
    <property type="entry name" value="Nucleotidylyl transferase"/>
    <property type="match status" value="1"/>
</dbReference>
<evidence type="ECO:0000256" key="5">
    <source>
        <dbReference type="ARBA" id="ARBA00022723"/>
    </source>
</evidence>
<comment type="subunit">
    <text evidence="2 12">Monomer.</text>
</comment>
<evidence type="ECO:0000256" key="3">
    <source>
        <dbReference type="ARBA" id="ARBA00022490"/>
    </source>
</evidence>
<evidence type="ECO:0000256" key="10">
    <source>
        <dbReference type="ARBA" id="ARBA00023146"/>
    </source>
</evidence>
<keyword evidence="10 12" id="KW-0030">Aminoacyl-tRNA synthetase</keyword>